<dbReference type="AlphaFoldDB" id="A0A7L4PA69"/>
<proteinExistence type="predicted"/>
<evidence type="ECO:0000313" key="1">
    <source>
        <dbReference type="EMBL" id="NYR15504.1"/>
    </source>
</evidence>
<gene>
    <name evidence="1" type="ORF">HC235_06010</name>
</gene>
<reference evidence="1 2" key="1">
    <citation type="journal article" date="2020" name="Nat. Commun.">
        <title>The structures of two archaeal type IV pili illuminate evolutionary relationships.</title>
        <authorList>
            <person name="Wang F."/>
            <person name="Baquero D.P."/>
            <person name="Su Z."/>
            <person name="Beltran L.C."/>
            <person name="Prangishvili D."/>
            <person name="Krupovic M."/>
            <person name="Egelman E.H."/>
        </authorList>
    </citation>
    <scope>NUCLEOTIDE SEQUENCE [LARGE SCALE GENOMIC DNA]</scope>
    <source>
        <strain evidence="1 2">2GA</strain>
    </source>
</reference>
<comment type="caution">
    <text evidence="1">The sequence shown here is derived from an EMBL/GenBank/DDBJ whole genome shotgun (WGS) entry which is preliminary data.</text>
</comment>
<dbReference type="OMA" id="TYIYSPP"/>
<dbReference type="Proteomes" id="UP000554766">
    <property type="component" value="Unassembled WGS sequence"/>
</dbReference>
<dbReference type="GeneID" id="5056190"/>
<organism evidence="1 2">
    <name type="scientific">Pyrobaculum arsenaticum</name>
    <dbReference type="NCBI Taxonomy" id="121277"/>
    <lineage>
        <taxon>Archaea</taxon>
        <taxon>Thermoproteota</taxon>
        <taxon>Thermoprotei</taxon>
        <taxon>Thermoproteales</taxon>
        <taxon>Thermoproteaceae</taxon>
        <taxon>Pyrobaculum</taxon>
    </lineage>
</organism>
<evidence type="ECO:0000313" key="2">
    <source>
        <dbReference type="Proteomes" id="UP000554766"/>
    </source>
</evidence>
<protein>
    <submittedName>
        <fullName evidence="1">Uncharacterized protein</fullName>
    </submittedName>
</protein>
<dbReference type="EMBL" id="JAAVJF010000002">
    <property type="protein sequence ID" value="NYR15504.1"/>
    <property type="molecule type" value="Genomic_DNA"/>
</dbReference>
<accession>A0A7L4PA69</accession>
<keyword evidence="2" id="KW-1185">Reference proteome</keyword>
<sequence>MSIYDVIGDLLLKLRFRYQVEEVEDASELAGLIKEQVEGEEKTYIYSPPGRPRPYLVSTMRRGEDVALAFLDLDDVREVKYGGDAEALEEASLVIPDEGVAPFLFPLKKSDDVVYAALGFKTVVNASLLTGGFLESLLEDFEQNSDYYFSLVKNKLEKGEN</sequence>
<dbReference type="RefSeq" id="WP_011900686.1">
    <property type="nucleotide sequence ID" value="NZ_JAAVJF010000002.1"/>
</dbReference>
<name>A0A7L4PA69_9CREN</name>